<dbReference type="SUPFAM" id="SSF49265">
    <property type="entry name" value="Fibronectin type III"/>
    <property type="match status" value="2"/>
</dbReference>
<evidence type="ECO:0000256" key="7">
    <source>
        <dbReference type="ARBA" id="ARBA00023170"/>
    </source>
</evidence>
<dbReference type="Proteomes" id="UP000324632">
    <property type="component" value="Chromosome 23"/>
</dbReference>
<dbReference type="PROSITE" id="PS50853">
    <property type="entry name" value="FN3"/>
    <property type="match status" value="1"/>
</dbReference>
<dbReference type="Pfam" id="PF21604">
    <property type="entry name" value="CRLF2_D1"/>
    <property type="match status" value="1"/>
</dbReference>
<evidence type="ECO:0000313" key="13">
    <source>
        <dbReference type="Proteomes" id="UP000324632"/>
    </source>
</evidence>
<evidence type="ECO:0000256" key="6">
    <source>
        <dbReference type="ARBA" id="ARBA00023136"/>
    </source>
</evidence>
<comment type="caution">
    <text evidence="12">The sequence shown here is derived from an EMBL/GenBank/DDBJ whole genome shotgun (WGS) entry which is preliminary data.</text>
</comment>
<proteinExistence type="inferred from homology"/>
<dbReference type="AlphaFoldDB" id="A0A5A9N4W0"/>
<keyword evidence="7" id="KW-0675">Receptor</keyword>
<evidence type="ECO:0000256" key="10">
    <source>
        <dbReference type="SAM" id="SignalP"/>
    </source>
</evidence>
<dbReference type="InterPro" id="IPR048651">
    <property type="entry name" value="CRLF2-like_D1"/>
</dbReference>
<keyword evidence="4 10" id="KW-0732">Signal</keyword>
<gene>
    <name evidence="12" type="ORF">E1301_Tti000264</name>
</gene>
<dbReference type="GO" id="GO:0009897">
    <property type="term" value="C:external side of plasma membrane"/>
    <property type="evidence" value="ECO:0007669"/>
    <property type="project" value="TreeGrafter"/>
</dbReference>
<sequence length="359" mass="40973">MLLLFILCFWNIPLLASSNPNINCIVINLEYVNCTWTEQGNQKHQYTFVASFANDGKQNCSKYHEMNGANVGCEFPYTETQRFQTLDTWLYYNNGSLATNQRHQLKKEVKLLPPYNLTVEARKNTELWLRWNISRKSFHCIESEVRHRMGNMDWQNKKISNSNLFSLPFPSKKRYEFQVRLRVESACGESKFWSDWSEPVYWGNSKPNNNTASPVSMSMTSVVVYTVGAAIVLVLLSCLLVHSERLRIILIPVIPNAGQNVSRYLAAFFDNYDGNTEKWLSISKDLEKGFKPNFTERACPVREYRIVSQSSSVSGSVLSLPTDLSTDYQCMQSYSSASTITGSAETSPIQSPCQAYNLV</sequence>
<dbReference type="EMBL" id="SOYY01000023">
    <property type="protein sequence ID" value="KAA0704091.1"/>
    <property type="molecule type" value="Genomic_DNA"/>
</dbReference>
<comment type="subcellular location">
    <subcellularLocation>
        <location evidence="1">Membrane</location>
        <topology evidence="1">Single-pass type I membrane protein</topology>
    </subcellularLocation>
</comment>
<keyword evidence="5 9" id="KW-1133">Transmembrane helix</keyword>
<dbReference type="InterPro" id="IPR048648">
    <property type="entry name" value="CRLF2-like_D2"/>
</dbReference>
<keyword evidence="3 9" id="KW-0812">Transmembrane</keyword>
<evidence type="ECO:0000259" key="11">
    <source>
        <dbReference type="PROSITE" id="PS50853"/>
    </source>
</evidence>
<evidence type="ECO:0000256" key="1">
    <source>
        <dbReference type="ARBA" id="ARBA00004479"/>
    </source>
</evidence>
<dbReference type="InterPro" id="IPR003961">
    <property type="entry name" value="FN3_dom"/>
</dbReference>
<feature type="transmembrane region" description="Helical" evidence="9">
    <location>
        <begin position="222"/>
        <end position="241"/>
    </location>
</feature>
<name>A0A5A9N4W0_9TELE</name>
<evidence type="ECO:0000256" key="4">
    <source>
        <dbReference type="ARBA" id="ARBA00022729"/>
    </source>
</evidence>
<evidence type="ECO:0000256" key="8">
    <source>
        <dbReference type="ARBA" id="ARBA00023180"/>
    </source>
</evidence>
<feature type="signal peptide" evidence="10">
    <location>
        <begin position="1"/>
        <end position="18"/>
    </location>
</feature>
<dbReference type="InterPro" id="IPR013783">
    <property type="entry name" value="Ig-like_fold"/>
</dbReference>
<keyword evidence="8" id="KW-0325">Glycoprotein</keyword>
<evidence type="ECO:0000256" key="2">
    <source>
        <dbReference type="ARBA" id="ARBA00008159"/>
    </source>
</evidence>
<dbReference type="InterPro" id="IPR036116">
    <property type="entry name" value="FN3_sf"/>
</dbReference>
<dbReference type="GO" id="GO:0004896">
    <property type="term" value="F:cytokine receptor activity"/>
    <property type="evidence" value="ECO:0007669"/>
    <property type="project" value="TreeGrafter"/>
</dbReference>
<feature type="chain" id="PRO_5022905198" description="Fibronectin type-III domain-containing protein" evidence="10">
    <location>
        <begin position="19"/>
        <end position="359"/>
    </location>
</feature>
<accession>A0A5A9N4W0</accession>
<organism evidence="12 13">
    <name type="scientific">Triplophysa tibetana</name>
    <dbReference type="NCBI Taxonomy" id="1572043"/>
    <lineage>
        <taxon>Eukaryota</taxon>
        <taxon>Metazoa</taxon>
        <taxon>Chordata</taxon>
        <taxon>Craniata</taxon>
        <taxon>Vertebrata</taxon>
        <taxon>Euteleostomi</taxon>
        <taxon>Actinopterygii</taxon>
        <taxon>Neopterygii</taxon>
        <taxon>Teleostei</taxon>
        <taxon>Ostariophysi</taxon>
        <taxon>Cypriniformes</taxon>
        <taxon>Nemacheilidae</taxon>
        <taxon>Triplophysa</taxon>
    </lineage>
</organism>
<dbReference type="Pfam" id="PF21605">
    <property type="entry name" value="CRLF2-like_D2"/>
    <property type="match status" value="1"/>
</dbReference>
<comment type="similarity">
    <text evidence="2">Belongs to the type I cytokine receptor family. Type 5 subfamily.</text>
</comment>
<protein>
    <recommendedName>
        <fullName evidence="11">Fibronectin type-III domain-containing protein</fullName>
    </recommendedName>
</protein>
<dbReference type="PANTHER" id="PTHR23037:SF47">
    <property type="entry name" value="INTERLEUKIN 2 RECEPTOR SUBUNIT GAMMA"/>
    <property type="match status" value="1"/>
</dbReference>
<dbReference type="Gene3D" id="2.60.40.10">
    <property type="entry name" value="Immunoglobulins"/>
    <property type="match status" value="2"/>
</dbReference>
<dbReference type="PANTHER" id="PTHR23037">
    <property type="entry name" value="CYTOKINE RECEPTOR"/>
    <property type="match status" value="1"/>
</dbReference>
<dbReference type="FunFam" id="2.60.40.10:FF:000754">
    <property type="entry name" value="Cytokine receptor common subunit gamma"/>
    <property type="match status" value="1"/>
</dbReference>
<evidence type="ECO:0000256" key="5">
    <source>
        <dbReference type="ARBA" id="ARBA00022989"/>
    </source>
</evidence>
<feature type="domain" description="Fibronectin type-III" evidence="11">
    <location>
        <begin position="113"/>
        <end position="208"/>
    </location>
</feature>
<keyword evidence="13" id="KW-1185">Reference proteome</keyword>
<evidence type="ECO:0000313" key="12">
    <source>
        <dbReference type="EMBL" id="KAA0704091.1"/>
    </source>
</evidence>
<keyword evidence="6 9" id="KW-0472">Membrane</keyword>
<evidence type="ECO:0000256" key="9">
    <source>
        <dbReference type="SAM" id="Phobius"/>
    </source>
</evidence>
<reference evidence="12 13" key="1">
    <citation type="journal article" date="2019" name="Mol. Ecol. Resour.">
        <title>Chromosome-level genome assembly of Triplophysa tibetana, a fish adapted to the harsh high-altitude environment of the Tibetan Plateau.</title>
        <authorList>
            <person name="Yang X."/>
            <person name="Liu H."/>
            <person name="Ma Z."/>
            <person name="Zou Y."/>
            <person name="Zou M."/>
            <person name="Mao Y."/>
            <person name="Li X."/>
            <person name="Wang H."/>
            <person name="Chen T."/>
            <person name="Wang W."/>
            <person name="Yang R."/>
        </authorList>
    </citation>
    <scope>NUCLEOTIDE SEQUENCE [LARGE SCALE GENOMIC DNA]</scope>
    <source>
        <strain evidence="12">TTIB1903HZAU</strain>
        <tissue evidence="12">Muscle</tissue>
    </source>
</reference>
<evidence type="ECO:0000256" key="3">
    <source>
        <dbReference type="ARBA" id="ARBA00022692"/>
    </source>
</evidence>